<feature type="transmembrane region" description="Helical" evidence="12">
    <location>
        <begin position="53"/>
        <end position="79"/>
    </location>
</feature>
<accession>A0A118K5D3</accession>
<keyword evidence="3" id="KW-0813">Transport</keyword>
<protein>
    <submittedName>
        <fullName evidence="14">NADH:ubiquinone/plastoquinone oxidoreductase</fullName>
    </submittedName>
</protein>
<evidence type="ECO:0000256" key="4">
    <source>
        <dbReference type="ARBA" id="ARBA00022640"/>
    </source>
</evidence>
<feature type="transmembrane region" description="Helical" evidence="12">
    <location>
        <begin position="20"/>
        <end position="41"/>
    </location>
</feature>
<comment type="caution">
    <text evidence="14">The sequence shown here is derived from an EMBL/GenBank/DDBJ whole genome shotgun (WGS) entry which is preliminary data.</text>
</comment>
<dbReference type="STRING" id="59895.A0A118K5D3"/>
<dbReference type="GO" id="GO:0009535">
    <property type="term" value="C:chloroplast thylakoid membrane"/>
    <property type="evidence" value="ECO:0007669"/>
    <property type="project" value="UniProtKB-SubCell"/>
</dbReference>
<keyword evidence="8" id="KW-0520">NAD</keyword>
<dbReference type="EMBL" id="LEKV01001077">
    <property type="protein sequence ID" value="KVI08943.1"/>
    <property type="molecule type" value="Genomic_DNA"/>
</dbReference>
<sequence length="80" mass="8709">MPSIPTALPSMKAFMSAFSSIALNLTLEIVAILSMILNNLIAITQTSMKRMLAYSFMAQIGYVSCLIAVISNNLLFTLFS</sequence>
<reference evidence="14 15" key="1">
    <citation type="journal article" date="2016" name="Sci. Rep.">
        <title>The genome sequence of the outbreeding globe artichoke constructed de novo incorporating a phase-aware low-pass sequencing strategy of F1 progeny.</title>
        <authorList>
            <person name="Scaglione D."/>
            <person name="Reyes-Chin-Wo S."/>
            <person name="Acquadro A."/>
            <person name="Froenicke L."/>
            <person name="Portis E."/>
            <person name="Beitel C."/>
            <person name="Tirone M."/>
            <person name="Mauro R."/>
            <person name="Lo Monaco A."/>
            <person name="Mauromicale G."/>
            <person name="Faccioli P."/>
            <person name="Cattivelli L."/>
            <person name="Rieseberg L."/>
            <person name="Michelmore R."/>
            <person name="Lanteri S."/>
        </authorList>
    </citation>
    <scope>NUCLEOTIDE SEQUENCE [LARGE SCALE GENOMIC DNA]</scope>
    <source>
        <strain evidence="14">2C</strain>
    </source>
</reference>
<keyword evidence="9 12" id="KW-0472">Membrane</keyword>
<dbReference type="AlphaFoldDB" id="A0A118K5D3"/>
<evidence type="ECO:0000256" key="1">
    <source>
        <dbReference type="ARBA" id="ARBA00004141"/>
    </source>
</evidence>
<evidence type="ECO:0000256" key="5">
    <source>
        <dbReference type="ARBA" id="ARBA00022692"/>
    </source>
</evidence>
<organism evidence="14 15">
    <name type="scientific">Cynara cardunculus var. scolymus</name>
    <name type="common">Globe artichoke</name>
    <name type="synonym">Cynara scolymus</name>
    <dbReference type="NCBI Taxonomy" id="59895"/>
    <lineage>
        <taxon>Eukaryota</taxon>
        <taxon>Viridiplantae</taxon>
        <taxon>Streptophyta</taxon>
        <taxon>Embryophyta</taxon>
        <taxon>Tracheophyta</taxon>
        <taxon>Spermatophyta</taxon>
        <taxon>Magnoliopsida</taxon>
        <taxon>eudicotyledons</taxon>
        <taxon>Gunneridae</taxon>
        <taxon>Pentapetalae</taxon>
        <taxon>asterids</taxon>
        <taxon>campanulids</taxon>
        <taxon>Asterales</taxon>
        <taxon>Asteraceae</taxon>
        <taxon>Carduoideae</taxon>
        <taxon>Cardueae</taxon>
        <taxon>Carduinae</taxon>
        <taxon>Cynara</taxon>
    </lineage>
</organism>
<dbReference type="Pfam" id="PF00361">
    <property type="entry name" value="Proton_antipo_M"/>
    <property type="match status" value="1"/>
</dbReference>
<evidence type="ECO:0000256" key="6">
    <source>
        <dbReference type="ARBA" id="ARBA00022967"/>
    </source>
</evidence>
<dbReference type="PANTHER" id="PTHR22773">
    <property type="entry name" value="NADH DEHYDROGENASE"/>
    <property type="match status" value="1"/>
</dbReference>
<evidence type="ECO:0000313" key="14">
    <source>
        <dbReference type="EMBL" id="KVI08943.1"/>
    </source>
</evidence>
<evidence type="ECO:0000256" key="8">
    <source>
        <dbReference type="ARBA" id="ARBA00023027"/>
    </source>
</evidence>
<evidence type="ECO:0000256" key="3">
    <source>
        <dbReference type="ARBA" id="ARBA00022448"/>
    </source>
</evidence>
<comment type="subcellular location">
    <subcellularLocation>
        <location evidence="1">Membrane</location>
        <topology evidence="1">Multi-pass membrane protein</topology>
    </subcellularLocation>
    <subcellularLocation>
        <location evidence="2">Plastid</location>
        <location evidence="2">Chloroplast thylakoid membrane</location>
    </subcellularLocation>
</comment>
<evidence type="ECO:0000256" key="11">
    <source>
        <dbReference type="ARBA" id="ARBA00048026"/>
    </source>
</evidence>
<keyword evidence="15" id="KW-1185">Reference proteome</keyword>
<comment type="catalytic activity">
    <reaction evidence="10">
        <text>a plastoquinone + NADPH + (n+1) H(+)(in) = a plastoquinol + NADP(+) + n H(+)(out)</text>
        <dbReference type="Rhea" id="RHEA:42612"/>
        <dbReference type="Rhea" id="RHEA-COMP:9561"/>
        <dbReference type="Rhea" id="RHEA-COMP:9562"/>
        <dbReference type="ChEBI" id="CHEBI:15378"/>
        <dbReference type="ChEBI" id="CHEBI:17757"/>
        <dbReference type="ChEBI" id="CHEBI:57783"/>
        <dbReference type="ChEBI" id="CHEBI:58349"/>
        <dbReference type="ChEBI" id="CHEBI:62192"/>
    </reaction>
</comment>
<keyword evidence="6" id="KW-1278">Translocase</keyword>
<evidence type="ECO:0000256" key="9">
    <source>
        <dbReference type="ARBA" id="ARBA00023136"/>
    </source>
</evidence>
<comment type="catalytic activity">
    <reaction evidence="11">
        <text>a plastoquinone + NADH + (n+1) H(+)(in) = a plastoquinol + NAD(+) + n H(+)(out)</text>
        <dbReference type="Rhea" id="RHEA:42608"/>
        <dbReference type="Rhea" id="RHEA-COMP:9561"/>
        <dbReference type="Rhea" id="RHEA-COMP:9562"/>
        <dbReference type="ChEBI" id="CHEBI:15378"/>
        <dbReference type="ChEBI" id="CHEBI:17757"/>
        <dbReference type="ChEBI" id="CHEBI:57540"/>
        <dbReference type="ChEBI" id="CHEBI:57945"/>
        <dbReference type="ChEBI" id="CHEBI:62192"/>
    </reaction>
</comment>
<keyword evidence="5 12" id="KW-0812">Transmembrane</keyword>
<name>A0A118K5D3_CYNCS</name>
<dbReference type="Gramene" id="KVI08943">
    <property type="protein sequence ID" value="KVI08943"/>
    <property type="gene ID" value="Ccrd_012663"/>
</dbReference>
<feature type="domain" description="NADH:quinone oxidoreductase/Mrp antiporter transmembrane" evidence="13">
    <location>
        <begin position="13"/>
        <end position="69"/>
    </location>
</feature>
<proteinExistence type="predicted"/>
<evidence type="ECO:0000256" key="12">
    <source>
        <dbReference type="SAM" id="Phobius"/>
    </source>
</evidence>
<gene>
    <name evidence="14" type="ORF">Ccrd_012663</name>
</gene>
<evidence type="ECO:0000256" key="10">
    <source>
        <dbReference type="ARBA" id="ARBA00047726"/>
    </source>
</evidence>
<evidence type="ECO:0000259" key="13">
    <source>
        <dbReference type="Pfam" id="PF00361"/>
    </source>
</evidence>
<evidence type="ECO:0000256" key="7">
    <source>
        <dbReference type="ARBA" id="ARBA00022989"/>
    </source>
</evidence>
<keyword evidence="4" id="KW-0934">Plastid</keyword>
<evidence type="ECO:0000256" key="2">
    <source>
        <dbReference type="ARBA" id="ARBA00004334"/>
    </source>
</evidence>
<keyword evidence="7 12" id="KW-1133">Transmembrane helix</keyword>
<evidence type="ECO:0000313" key="15">
    <source>
        <dbReference type="Proteomes" id="UP000243975"/>
    </source>
</evidence>
<dbReference type="InterPro" id="IPR001750">
    <property type="entry name" value="ND/Mrp_TM"/>
</dbReference>
<dbReference type="Proteomes" id="UP000243975">
    <property type="component" value="Unassembled WGS sequence"/>
</dbReference>